<dbReference type="Pfam" id="PF02325">
    <property type="entry name" value="CCB3_YggT"/>
    <property type="match status" value="1"/>
</dbReference>
<dbReference type="InterPro" id="IPR003425">
    <property type="entry name" value="CCB3/YggT"/>
</dbReference>
<keyword evidence="2" id="KW-1133">Transmembrane helix</keyword>
<dbReference type="PANTHER" id="PTHR33219">
    <property type="entry name" value="YLMG HOMOLOG PROTEIN 2, CHLOROPLASTIC"/>
    <property type="match status" value="1"/>
</dbReference>
<evidence type="ECO:0000256" key="1">
    <source>
        <dbReference type="ARBA" id="ARBA00010894"/>
    </source>
</evidence>
<dbReference type="PANTHER" id="PTHR33219:SF14">
    <property type="entry name" value="PROTEIN COFACTOR ASSEMBLY OF COMPLEX C SUBUNIT B CCB3, CHLOROPLASTIC-RELATED"/>
    <property type="match status" value="1"/>
</dbReference>
<comment type="similarity">
    <text evidence="1">Belongs to the YggT family.</text>
</comment>
<keyword evidence="4" id="KW-1185">Reference proteome</keyword>
<dbReference type="AlphaFoldDB" id="A0A9X2L701"/>
<keyword evidence="2" id="KW-0472">Membrane</keyword>
<evidence type="ECO:0000256" key="2">
    <source>
        <dbReference type="SAM" id="Phobius"/>
    </source>
</evidence>
<dbReference type="Proteomes" id="UP001142610">
    <property type="component" value="Unassembled WGS sequence"/>
</dbReference>
<feature type="transmembrane region" description="Helical" evidence="2">
    <location>
        <begin position="67"/>
        <end position="87"/>
    </location>
</feature>
<protein>
    <submittedName>
        <fullName evidence="3">YggT family protein</fullName>
    </submittedName>
</protein>
<sequence>MNAIFDLLYAVLELYKLVLIVTIIMGWLFVFGVINRYNKVVDTIWNVCTSLTEPVLRPIRNILPNMGGLDLSPIVVFLGILFLQSFIAKDLRPALT</sequence>
<comment type="caution">
    <text evidence="3">The sequence shown here is derived from an EMBL/GenBank/DDBJ whole genome shotgun (WGS) entry which is preliminary data.</text>
</comment>
<evidence type="ECO:0000313" key="4">
    <source>
        <dbReference type="Proteomes" id="UP001142610"/>
    </source>
</evidence>
<dbReference type="EMBL" id="JANIBC010000001">
    <property type="protein sequence ID" value="MCQ8184205.1"/>
    <property type="molecule type" value="Genomic_DNA"/>
</dbReference>
<dbReference type="GO" id="GO:0016020">
    <property type="term" value="C:membrane"/>
    <property type="evidence" value="ECO:0007669"/>
    <property type="project" value="InterPro"/>
</dbReference>
<name>A0A9X2L701_9PROT</name>
<proteinExistence type="inferred from homology"/>
<accession>A0A9X2L701</accession>
<dbReference type="RefSeq" id="WP_256618009.1">
    <property type="nucleotide sequence ID" value="NZ_JANIBC010000001.1"/>
</dbReference>
<keyword evidence="2" id="KW-0812">Transmembrane</keyword>
<evidence type="ECO:0000313" key="3">
    <source>
        <dbReference type="EMBL" id="MCQ8184205.1"/>
    </source>
</evidence>
<organism evidence="3 4">
    <name type="scientific">Parvularcula maris</name>
    <dbReference type="NCBI Taxonomy" id="2965077"/>
    <lineage>
        <taxon>Bacteria</taxon>
        <taxon>Pseudomonadati</taxon>
        <taxon>Pseudomonadota</taxon>
        <taxon>Alphaproteobacteria</taxon>
        <taxon>Parvularculales</taxon>
        <taxon>Parvularculaceae</taxon>
        <taxon>Parvularcula</taxon>
    </lineage>
</organism>
<gene>
    <name evidence="3" type="ORF">NOG11_02290</name>
</gene>
<reference evidence="3" key="1">
    <citation type="submission" date="2022-07" db="EMBL/GenBank/DDBJ databases">
        <title>Parvularcula maris sp. nov., an algicidal bacterium isolated from seawater.</title>
        <authorList>
            <person name="Li F."/>
        </authorList>
    </citation>
    <scope>NUCLEOTIDE SEQUENCE</scope>
    <source>
        <strain evidence="3">BGMRC 0090</strain>
    </source>
</reference>
<feature type="transmembrane region" description="Helical" evidence="2">
    <location>
        <begin position="14"/>
        <end position="34"/>
    </location>
</feature>